<organism evidence="2 3">
    <name type="scientific">Cellulomonas cellasea</name>
    <dbReference type="NCBI Taxonomy" id="43670"/>
    <lineage>
        <taxon>Bacteria</taxon>
        <taxon>Bacillati</taxon>
        <taxon>Actinomycetota</taxon>
        <taxon>Actinomycetes</taxon>
        <taxon>Micrococcales</taxon>
        <taxon>Cellulomonadaceae</taxon>
        <taxon>Cellulomonas</taxon>
    </lineage>
</organism>
<reference evidence="2 3" key="2">
    <citation type="submission" date="2020-08" db="EMBL/GenBank/DDBJ databases">
        <authorList>
            <person name="Partida-Martinez L."/>
            <person name="Huntemann M."/>
            <person name="Clum A."/>
            <person name="Wang J."/>
            <person name="Palaniappan K."/>
            <person name="Ritter S."/>
            <person name="Chen I.-M."/>
            <person name="Stamatis D."/>
            <person name="Reddy T."/>
            <person name="O'Malley R."/>
            <person name="Daum C."/>
            <person name="Shapiro N."/>
            <person name="Ivanova N."/>
            <person name="Kyrpides N."/>
            <person name="Woyke T."/>
        </authorList>
    </citation>
    <scope>NUCLEOTIDE SEQUENCE [LARGE SCALE GENOMIC DNA]</scope>
    <source>
        <strain evidence="2 3">RAS26</strain>
    </source>
</reference>
<dbReference type="Gene3D" id="3.40.50.1820">
    <property type="entry name" value="alpha/beta hydrolase"/>
    <property type="match status" value="1"/>
</dbReference>
<reference evidence="2 3" key="1">
    <citation type="submission" date="2020-08" db="EMBL/GenBank/DDBJ databases">
        <title>The Agave Microbiome: Exploring the role of microbial communities in plant adaptations to desert environments.</title>
        <authorList>
            <person name="Partida-Martinez L.P."/>
        </authorList>
    </citation>
    <scope>NUCLEOTIDE SEQUENCE [LARGE SCALE GENOMIC DNA]</scope>
    <source>
        <strain evidence="2 3">RAS26</strain>
    </source>
</reference>
<comment type="caution">
    <text evidence="2">The sequence shown here is derived from an EMBL/GenBank/DDBJ whole genome shotgun (WGS) entry which is preliminary data.</text>
</comment>
<gene>
    <name evidence="2" type="ORF">FHR80_001939</name>
</gene>
<dbReference type="InterPro" id="IPR010497">
    <property type="entry name" value="Epoxide_hydro_N"/>
</dbReference>
<feature type="domain" description="Epoxide hydrolase N-terminal" evidence="1">
    <location>
        <begin position="6"/>
        <end position="56"/>
    </location>
</feature>
<dbReference type="InterPro" id="IPR029058">
    <property type="entry name" value="AB_hydrolase_fold"/>
</dbReference>
<accession>A0A7W4UFA1</accession>
<protein>
    <recommendedName>
        <fullName evidence="1">Epoxide hydrolase N-terminal domain-containing protein</fullName>
    </recommendedName>
</protein>
<sequence length="72" mass="7910">MSRAVVPFRVDVAQDQLDDLADRLRRTRFPERATAGGWTQGVPPDHLRDVCRTWTETCAADGAADRAPEAGS</sequence>
<dbReference type="RefSeq" id="WP_221196212.1">
    <property type="nucleotide sequence ID" value="NZ_JACHVX010000002.1"/>
</dbReference>
<dbReference type="Proteomes" id="UP000518206">
    <property type="component" value="Unassembled WGS sequence"/>
</dbReference>
<evidence type="ECO:0000259" key="1">
    <source>
        <dbReference type="Pfam" id="PF06441"/>
    </source>
</evidence>
<dbReference type="EMBL" id="JACHVX010000002">
    <property type="protein sequence ID" value="MBB2923027.1"/>
    <property type="molecule type" value="Genomic_DNA"/>
</dbReference>
<evidence type="ECO:0000313" key="3">
    <source>
        <dbReference type="Proteomes" id="UP000518206"/>
    </source>
</evidence>
<dbReference type="Pfam" id="PF06441">
    <property type="entry name" value="EHN"/>
    <property type="match status" value="1"/>
</dbReference>
<dbReference type="AlphaFoldDB" id="A0A7W4UFA1"/>
<evidence type="ECO:0000313" key="2">
    <source>
        <dbReference type="EMBL" id="MBB2923027.1"/>
    </source>
</evidence>
<dbReference type="SUPFAM" id="SSF53474">
    <property type="entry name" value="alpha/beta-Hydrolases"/>
    <property type="match status" value="1"/>
</dbReference>
<name>A0A7W4UFA1_9CELL</name>
<proteinExistence type="predicted"/>